<evidence type="ECO:0000256" key="1">
    <source>
        <dbReference type="SAM" id="MobiDB-lite"/>
    </source>
</evidence>
<keyword evidence="4" id="KW-1185">Reference proteome</keyword>
<dbReference type="Proteomes" id="UP001168098">
    <property type="component" value="Unassembled WGS sequence"/>
</dbReference>
<proteinExistence type="predicted"/>
<organism evidence="3 4">
    <name type="scientific">Vitis rotundifolia</name>
    <name type="common">Muscadine grape</name>
    <dbReference type="NCBI Taxonomy" id="103349"/>
    <lineage>
        <taxon>Eukaryota</taxon>
        <taxon>Viridiplantae</taxon>
        <taxon>Streptophyta</taxon>
        <taxon>Embryophyta</taxon>
        <taxon>Tracheophyta</taxon>
        <taxon>Spermatophyta</taxon>
        <taxon>Magnoliopsida</taxon>
        <taxon>eudicotyledons</taxon>
        <taxon>Gunneridae</taxon>
        <taxon>Pentapetalae</taxon>
        <taxon>rosids</taxon>
        <taxon>Vitales</taxon>
        <taxon>Vitaceae</taxon>
        <taxon>Viteae</taxon>
        <taxon>Vitis</taxon>
    </lineage>
</organism>
<feature type="signal peptide" evidence="2">
    <location>
        <begin position="1"/>
        <end position="21"/>
    </location>
</feature>
<gene>
    <name evidence="3" type="ORF">PVL29_010148</name>
</gene>
<dbReference type="EMBL" id="JARBHA010000008">
    <property type="protein sequence ID" value="KAJ9694514.1"/>
    <property type="molecule type" value="Genomic_DNA"/>
</dbReference>
<evidence type="ECO:0000256" key="2">
    <source>
        <dbReference type="SAM" id="SignalP"/>
    </source>
</evidence>
<reference evidence="3 4" key="1">
    <citation type="journal article" date="2023" name="BMC Biotechnol.">
        <title>Vitis rotundifolia cv Carlos genome sequencing.</title>
        <authorList>
            <person name="Huff M."/>
            <person name="Hulse-Kemp A."/>
            <person name="Scheffler B."/>
            <person name="Youngblood R."/>
            <person name="Simpson S."/>
            <person name="Babiker E."/>
            <person name="Staton M."/>
        </authorList>
    </citation>
    <scope>NUCLEOTIDE SEQUENCE [LARGE SCALE GENOMIC DNA]</scope>
    <source>
        <tissue evidence="3">Leaf</tissue>
    </source>
</reference>
<name>A0AA38ZUC9_VITRO</name>
<keyword evidence="2" id="KW-0732">Signal</keyword>
<dbReference type="SUPFAM" id="SSF56399">
    <property type="entry name" value="ADP-ribosylation"/>
    <property type="match status" value="1"/>
</dbReference>
<feature type="region of interest" description="Disordered" evidence="1">
    <location>
        <begin position="25"/>
        <end position="95"/>
    </location>
</feature>
<dbReference type="PANTHER" id="PTHR31681:SF51">
    <property type="entry name" value="PARP CATALYTIC DOMAIN-CONTAINING PROTEIN"/>
    <property type="match status" value="1"/>
</dbReference>
<dbReference type="PANTHER" id="PTHR31681">
    <property type="entry name" value="C2H2-LIKE ZINC FINGER PROTEIN"/>
    <property type="match status" value="1"/>
</dbReference>
<feature type="compositionally biased region" description="Polar residues" evidence="1">
    <location>
        <begin position="77"/>
        <end position="88"/>
    </location>
</feature>
<evidence type="ECO:0000313" key="3">
    <source>
        <dbReference type="EMBL" id="KAJ9694514.1"/>
    </source>
</evidence>
<sequence>MTERCLIAASLAILAFHPSSTIRCFKPNPNPNPDRNPTSPQKENAPLSKPYRSLKRALSLTKSKRKQDCHTNPPVYRTSSALSNTSVDPSPPAPPLLTRSGELFKPVSELIGGRPLTGIVETIFRSGWAEEMGVTVEKVLLVNNSMDVLNRFEEYREMVKSNAKENSVGLGLERLVADGNELLLFHGVVITCALGSDKGTLGICSKKCCGVCRVMGSNFFVREGTARTTTSLCGNSWRAHEKVATECIADGVSPATRKGIILCKVIAGRVVRAPKFGLMDGEKGGFDSLVSSTGDQPDGSQEFTVLNPRAILPCFVIIYNACKGTMFQ</sequence>
<evidence type="ECO:0000313" key="4">
    <source>
        <dbReference type="Proteomes" id="UP001168098"/>
    </source>
</evidence>
<dbReference type="AlphaFoldDB" id="A0AA38ZUC9"/>
<feature type="chain" id="PRO_5041333589" evidence="2">
    <location>
        <begin position="22"/>
        <end position="328"/>
    </location>
</feature>
<accession>A0AA38ZUC9</accession>
<comment type="caution">
    <text evidence="3">The sequence shown here is derived from an EMBL/GenBank/DDBJ whole genome shotgun (WGS) entry which is preliminary data.</text>
</comment>
<protein>
    <submittedName>
        <fullName evidence="3">Uncharacterized protein</fullName>
    </submittedName>
</protein>
<dbReference type="Gene3D" id="3.90.228.10">
    <property type="match status" value="1"/>
</dbReference>